<dbReference type="Pfam" id="PF02806">
    <property type="entry name" value="Alpha-amylase_C"/>
    <property type="match status" value="1"/>
</dbReference>
<keyword evidence="5 9" id="KW-0328">Glycosyltransferase</keyword>
<dbReference type="PANTHER" id="PTHR43651">
    <property type="entry name" value="1,4-ALPHA-GLUCAN-BRANCHING ENZYME"/>
    <property type="match status" value="1"/>
</dbReference>
<dbReference type="HAMAP" id="MF_00685">
    <property type="entry name" value="GlgB"/>
    <property type="match status" value="1"/>
</dbReference>
<dbReference type="InterPro" id="IPR044143">
    <property type="entry name" value="GlgB_N_E_set_prok"/>
</dbReference>
<dbReference type="NCBIfam" id="TIGR01515">
    <property type="entry name" value="branching_enzym"/>
    <property type="match status" value="1"/>
</dbReference>
<reference evidence="11" key="1">
    <citation type="submission" date="2022-05" db="EMBL/GenBank/DDBJ databases">
        <title>Complete genome sequence of toluene-degrading Gulosibacter sediminis strain ACHW.36C.</title>
        <authorList>
            <person name="Wai A.C."/>
            <person name="Lai G.K."/>
            <person name="Griffin S.D."/>
            <person name="Leung F.C."/>
        </authorList>
    </citation>
    <scope>NUCLEOTIDE SEQUENCE [LARGE SCALE GENOMIC DNA]</scope>
    <source>
        <strain evidence="11">ACHW.36C</strain>
    </source>
</reference>
<dbReference type="Pfam" id="PF22019">
    <property type="entry name" value="GlgB_N"/>
    <property type="match status" value="1"/>
</dbReference>
<evidence type="ECO:0000256" key="2">
    <source>
        <dbReference type="ARBA" id="ARBA00004964"/>
    </source>
</evidence>
<organism evidence="11">
    <name type="scientific">Gulosibacter sediminis</name>
    <dbReference type="NCBI Taxonomy" id="1729695"/>
    <lineage>
        <taxon>Bacteria</taxon>
        <taxon>Bacillati</taxon>
        <taxon>Actinomycetota</taxon>
        <taxon>Actinomycetes</taxon>
        <taxon>Micrococcales</taxon>
        <taxon>Microbacteriaceae</taxon>
        <taxon>Gulosibacter</taxon>
    </lineage>
</organism>
<name>A0ABY4MZI1_9MICO</name>
<dbReference type="CDD" id="cd11322">
    <property type="entry name" value="AmyAc_Glg_BE"/>
    <property type="match status" value="1"/>
</dbReference>
<dbReference type="PIRSF" id="PIRSF000463">
    <property type="entry name" value="GlgB"/>
    <property type="match status" value="1"/>
</dbReference>
<evidence type="ECO:0000256" key="9">
    <source>
        <dbReference type="HAMAP-Rule" id="MF_00685"/>
    </source>
</evidence>
<dbReference type="InterPro" id="IPR004193">
    <property type="entry name" value="Glyco_hydro_13_N"/>
</dbReference>
<gene>
    <name evidence="9 11" type="primary">glgB</name>
    <name evidence="11" type="ORF">M3M28_02850</name>
</gene>
<dbReference type="SUPFAM" id="SSF51011">
    <property type="entry name" value="Glycosyl hydrolase domain"/>
    <property type="match status" value="1"/>
</dbReference>
<dbReference type="InterPro" id="IPR013780">
    <property type="entry name" value="Glyco_hydro_b"/>
</dbReference>
<proteinExistence type="inferred from homology"/>
<protein>
    <recommendedName>
        <fullName evidence="9">1,4-alpha-glucan branching enzyme GlgB</fullName>
        <ecNumber evidence="9">2.4.1.18</ecNumber>
    </recommendedName>
    <alternativeName>
        <fullName evidence="9">1,4-alpha-D-glucan:1,4-alpha-D-glucan 6-glucosyl-transferase</fullName>
    </alternativeName>
    <alternativeName>
        <fullName evidence="9">Alpha-(1-&gt;4)-glucan branching enzyme</fullName>
    </alternativeName>
    <alternativeName>
        <fullName evidence="9">Glycogen branching enzyme</fullName>
        <shortName evidence="9">BE</shortName>
    </alternativeName>
</protein>
<comment type="pathway">
    <text evidence="2 9">Glycan biosynthesis; glycogen biosynthesis.</text>
</comment>
<dbReference type="GO" id="GO:0003844">
    <property type="term" value="F:1,4-alpha-glucan branching enzyme activity"/>
    <property type="evidence" value="ECO:0007669"/>
    <property type="project" value="UniProtKB-EC"/>
</dbReference>
<dbReference type="PANTHER" id="PTHR43651:SF3">
    <property type="entry name" value="1,4-ALPHA-GLUCAN-BRANCHING ENZYME"/>
    <property type="match status" value="1"/>
</dbReference>
<dbReference type="InterPro" id="IPR054169">
    <property type="entry name" value="GlgB_N"/>
</dbReference>
<keyword evidence="6 9" id="KW-0808">Transferase</keyword>
<accession>A0ABY4MZI1</accession>
<dbReference type="InterPro" id="IPR017853">
    <property type="entry name" value="GH"/>
</dbReference>
<dbReference type="SMART" id="SM00642">
    <property type="entry name" value="Aamy"/>
    <property type="match status" value="1"/>
</dbReference>
<dbReference type="Gene3D" id="2.60.40.1180">
    <property type="entry name" value="Golgi alpha-mannosidase II"/>
    <property type="match status" value="1"/>
</dbReference>
<dbReference type="InterPro" id="IPR037439">
    <property type="entry name" value="Branching_enzy"/>
</dbReference>
<dbReference type="NCBIfam" id="NF003811">
    <property type="entry name" value="PRK05402.1"/>
    <property type="match status" value="1"/>
</dbReference>
<evidence type="ECO:0000256" key="1">
    <source>
        <dbReference type="ARBA" id="ARBA00000826"/>
    </source>
</evidence>
<comment type="similarity">
    <text evidence="3 9">Belongs to the glycosyl hydrolase 13 family. GlgB subfamily.</text>
</comment>
<keyword evidence="4 9" id="KW-0321">Glycogen metabolism</keyword>
<dbReference type="Pfam" id="PF00128">
    <property type="entry name" value="Alpha-amylase"/>
    <property type="match status" value="2"/>
</dbReference>
<dbReference type="InterPro" id="IPR013783">
    <property type="entry name" value="Ig-like_fold"/>
</dbReference>
<feature type="domain" description="Glycosyl hydrolase family 13 catalytic" evidence="10">
    <location>
        <begin position="259"/>
        <end position="603"/>
    </location>
</feature>
<dbReference type="NCBIfam" id="NF008967">
    <property type="entry name" value="PRK12313.1"/>
    <property type="match status" value="1"/>
</dbReference>
<dbReference type="Gene3D" id="2.60.40.10">
    <property type="entry name" value="Immunoglobulins"/>
    <property type="match status" value="2"/>
</dbReference>
<feature type="active site" description="Proton donor" evidence="9">
    <location>
        <position position="462"/>
    </location>
</feature>
<comment type="subunit">
    <text evidence="9">Monomer.</text>
</comment>
<comment type="catalytic activity">
    <reaction evidence="1 9">
        <text>Transfers a segment of a (1-&gt;4)-alpha-D-glucan chain to a primary hydroxy group in a similar glucan chain.</text>
        <dbReference type="EC" id="2.4.1.18"/>
    </reaction>
</comment>
<keyword evidence="7 9" id="KW-0320">Glycogen biosynthesis</keyword>
<dbReference type="EMBL" id="CP097160">
    <property type="protein sequence ID" value="UQN15424.1"/>
    <property type="molecule type" value="Genomic_DNA"/>
</dbReference>
<evidence type="ECO:0000259" key="10">
    <source>
        <dbReference type="SMART" id="SM00642"/>
    </source>
</evidence>
<dbReference type="InterPro" id="IPR006407">
    <property type="entry name" value="GlgB"/>
</dbReference>
<dbReference type="Pfam" id="PF02922">
    <property type="entry name" value="CBM_48"/>
    <property type="match status" value="1"/>
</dbReference>
<comment type="function">
    <text evidence="9">Catalyzes the formation of the alpha-1,6-glucosidic linkages in glycogen by scission of a 1,4-alpha-linked oligosaccharide from growing alpha-1,4-glucan chains and the subsequent attachment of the oligosaccharide to the alpha-1,6 position.</text>
</comment>
<evidence type="ECO:0000256" key="4">
    <source>
        <dbReference type="ARBA" id="ARBA00022600"/>
    </source>
</evidence>
<dbReference type="SUPFAM" id="SSF81296">
    <property type="entry name" value="E set domains"/>
    <property type="match status" value="2"/>
</dbReference>
<evidence type="ECO:0000256" key="3">
    <source>
        <dbReference type="ARBA" id="ARBA00009000"/>
    </source>
</evidence>
<dbReference type="Gene3D" id="3.20.20.80">
    <property type="entry name" value="Glycosidases"/>
    <property type="match status" value="1"/>
</dbReference>
<evidence type="ECO:0000256" key="8">
    <source>
        <dbReference type="ARBA" id="ARBA00023277"/>
    </source>
</evidence>
<dbReference type="InterPro" id="IPR006047">
    <property type="entry name" value="GH13_cat_dom"/>
</dbReference>
<feature type="active site" description="Nucleophile" evidence="9">
    <location>
        <position position="411"/>
    </location>
</feature>
<dbReference type="InterPro" id="IPR006048">
    <property type="entry name" value="A-amylase/branching_C"/>
</dbReference>
<dbReference type="EC" id="2.4.1.18" evidence="9"/>
<evidence type="ECO:0000256" key="5">
    <source>
        <dbReference type="ARBA" id="ARBA00022676"/>
    </source>
</evidence>
<evidence type="ECO:0000256" key="6">
    <source>
        <dbReference type="ARBA" id="ARBA00022679"/>
    </source>
</evidence>
<dbReference type="CDD" id="cd02855">
    <property type="entry name" value="E_set_GBE_prok_N"/>
    <property type="match status" value="1"/>
</dbReference>
<dbReference type="InterPro" id="IPR014756">
    <property type="entry name" value="Ig_E-set"/>
</dbReference>
<dbReference type="SUPFAM" id="SSF51445">
    <property type="entry name" value="(Trans)glycosidases"/>
    <property type="match status" value="1"/>
</dbReference>
<evidence type="ECO:0000256" key="7">
    <source>
        <dbReference type="ARBA" id="ARBA00023056"/>
    </source>
</evidence>
<evidence type="ECO:0000313" key="11">
    <source>
        <dbReference type="EMBL" id="UQN15424.1"/>
    </source>
</evidence>
<keyword evidence="8 9" id="KW-0119">Carbohydrate metabolism</keyword>
<sequence length="726" mass="81555">MSTPTVPSQPNLGPTIPDGELLALSEGRHSGPHGVLGQHELDGGNVCVRVRRPLADSVAVLLADGGRVPLTHVAHGIWVGVHEQGLQAYRIEARYGGGTTDVAEDPYRFLPTLGDTDLYLFGEGRHEELWRSFGAHERVMDSVRGTAFSVWAPHAAAIRVVGSFNDWDGARHAMRKLNDQGVWELFIPDVTAGHSYKFQIRTAEGTWIDKADPLARSAEVPPHTASVITAASQYEWGDENWLASRATHDPHNSPMSVYELHAMSWREGLSYRSLADELIDYLDEMGFTHVEFMPLAEHPFGGSWGYQVSGYYAPTSRLGTPDELRYLIDRLHQAGYGVLMDWVPGHFPKDAFALARFDGQPVYEHPDPRLGDQQDWGTHVFDFGNSQVRNFLVANALYWLEEFHIDGLRVDAVASMLYRDYSRDDWLPNKDGGREYYEAIDFLKEVNATAYKRNPGIVMVAEESTSFPGVTKPTSMGGLGFGLKWNMGWMNDNLRYFEKDPIHRKWHHGELTFSFVYAWSEQYVLPISHDEVVHGKGAMFAKMPGDDWQKAANLRAFYSYQWSHPGKMLLFMGQEFGQTQEWSEARGLDWWLLDNPTFSGIQRYVAELNQLYRDVPALWELDNDPSGLQWISGGDSDNSLLAYLRRDRSGGVIACIHNFSNQPLENYRLGLPEGNWREVLNSDDIAFGGGGVTNAEVRLDADGCNGFSHSAALRIPPLGATFLLRD</sequence>